<dbReference type="Gene3D" id="3.10.450.50">
    <property type="match status" value="1"/>
</dbReference>
<sequence>MKVIRSSDCGNSPKQKLLEDMSVALAGADAGLIDSLAVPELVWLHVGKKPVEGQDAVLSAIRKSGPATEVAIERVVSHGRAGAVNGIITRGGKRTAFCHMFEFNNTKCTHVKSISTYSVVLR</sequence>
<name>A0A382YDP4_9ZZZZ</name>
<protein>
    <submittedName>
        <fullName evidence="1">Uncharacterized protein</fullName>
    </submittedName>
</protein>
<organism evidence="1">
    <name type="scientific">marine metagenome</name>
    <dbReference type="NCBI Taxonomy" id="408172"/>
    <lineage>
        <taxon>unclassified sequences</taxon>
        <taxon>metagenomes</taxon>
        <taxon>ecological metagenomes</taxon>
    </lineage>
</organism>
<gene>
    <name evidence="1" type="ORF">METZ01_LOCUS434281</name>
</gene>
<evidence type="ECO:0000313" key="1">
    <source>
        <dbReference type="EMBL" id="SVD81427.1"/>
    </source>
</evidence>
<accession>A0A382YDP4</accession>
<dbReference type="AlphaFoldDB" id="A0A382YDP4"/>
<dbReference type="InterPro" id="IPR032710">
    <property type="entry name" value="NTF2-like_dom_sf"/>
</dbReference>
<dbReference type="SUPFAM" id="SSF54427">
    <property type="entry name" value="NTF2-like"/>
    <property type="match status" value="1"/>
</dbReference>
<proteinExistence type="predicted"/>
<reference evidence="1" key="1">
    <citation type="submission" date="2018-05" db="EMBL/GenBank/DDBJ databases">
        <authorList>
            <person name="Lanie J.A."/>
            <person name="Ng W.-L."/>
            <person name="Kazmierczak K.M."/>
            <person name="Andrzejewski T.M."/>
            <person name="Davidsen T.M."/>
            <person name="Wayne K.J."/>
            <person name="Tettelin H."/>
            <person name="Glass J.I."/>
            <person name="Rusch D."/>
            <person name="Podicherti R."/>
            <person name="Tsui H.-C.T."/>
            <person name="Winkler M.E."/>
        </authorList>
    </citation>
    <scope>NUCLEOTIDE SEQUENCE</scope>
</reference>
<dbReference type="EMBL" id="UINC01175020">
    <property type="protein sequence ID" value="SVD81427.1"/>
    <property type="molecule type" value="Genomic_DNA"/>
</dbReference>